<keyword evidence="2" id="KW-1185">Reference proteome</keyword>
<name>A0AAD5M6S9_PARTN</name>
<protein>
    <recommendedName>
        <fullName evidence="3">BPTI/Kunitz inhibitor domain-containing protein</fullName>
    </recommendedName>
</protein>
<dbReference type="Proteomes" id="UP001196413">
    <property type="component" value="Unassembled WGS sequence"/>
</dbReference>
<proteinExistence type="predicted"/>
<reference evidence="1" key="1">
    <citation type="submission" date="2021-06" db="EMBL/GenBank/DDBJ databases">
        <title>Parelaphostrongylus tenuis whole genome reference sequence.</title>
        <authorList>
            <person name="Garwood T.J."/>
            <person name="Larsen P.A."/>
            <person name="Fountain-Jones N.M."/>
            <person name="Garbe J.R."/>
            <person name="Macchietto M.G."/>
            <person name="Kania S.A."/>
            <person name="Gerhold R.W."/>
            <person name="Richards J.E."/>
            <person name="Wolf T.M."/>
        </authorList>
    </citation>
    <scope>NUCLEOTIDE SEQUENCE</scope>
    <source>
        <strain evidence="1">MNPRO001-30</strain>
        <tissue evidence="1">Meninges</tissue>
    </source>
</reference>
<dbReference type="EMBL" id="JAHQIW010001101">
    <property type="protein sequence ID" value="KAJ1351548.1"/>
    <property type="molecule type" value="Genomic_DNA"/>
</dbReference>
<dbReference type="AlphaFoldDB" id="A0AAD5M6S9"/>
<organism evidence="1 2">
    <name type="scientific">Parelaphostrongylus tenuis</name>
    <name type="common">Meningeal worm</name>
    <dbReference type="NCBI Taxonomy" id="148309"/>
    <lineage>
        <taxon>Eukaryota</taxon>
        <taxon>Metazoa</taxon>
        <taxon>Ecdysozoa</taxon>
        <taxon>Nematoda</taxon>
        <taxon>Chromadorea</taxon>
        <taxon>Rhabditida</taxon>
        <taxon>Rhabditina</taxon>
        <taxon>Rhabditomorpha</taxon>
        <taxon>Strongyloidea</taxon>
        <taxon>Metastrongylidae</taxon>
        <taxon>Parelaphostrongylus</taxon>
    </lineage>
</organism>
<evidence type="ECO:0008006" key="3">
    <source>
        <dbReference type="Google" id="ProtNLM"/>
    </source>
</evidence>
<accession>A0AAD5M6S9</accession>
<comment type="caution">
    <text evidence="1">The sequence shown here is derived from an EMBL/GenBank/DDBJ whole genome shotgun (WGS) entry which is preliminary data.</text>
</comment>
<sequence length="158" mass="17521">MLDFDGNLKYEAPGSVNVNNILLHVFTLPTLPPEVLKNLTEPPKAFEATTTIPSTTAFVDPDRKQAEIDFFTRVSVGNMNKFVTKTQCIGECETSKVVDGKNPCRFGHPARHRQNRSLVICGPSDTSLCPQNLYCRRGENLETTVCCESSGCERINLI</sequence>
<gene>
    <name evidence="1" type="ORF">KIN20_007585</name>
</gene>
<evidence type="ECO:0000313" key="2">
    <source>
        <dbReference type="Proteomes" id="UP001196413"/>
    </source>
</evidence>
<evidence type="ECO:0000313" key="1">
    <source>
        <dbReference type="EMBL" id="KAJ1351548.1"/>
    </source>
</evidence>